<organism evidence="1">
    <name type="scientific">marine metagenome</name>
    <dbReference type="NCBI Taxonomy" id="408172"/>
    <lineage>
        <taxon>unclassified sequences</taxon>
        <taxon>metagenomes</taxon>
        <taxon>ecological metagenomes</taxon>
    </lineage>
</organism>
<reference evidence="1" key="1">
    <citation type="submission" date="2018-05" db="EMBL/GenBank/DDBJ databases">
        <authorList>
            <person name="Lanie J.A."/>
            <person name="Ng W.-L."/>
            <person name="Kazmierczak K.M."/>
            <person name="Andrzejewski T.M."/>
            <person name="Davidsen T.M."/>
            <person name="Wayne K.J."/>
            <person name="Tettelin H."/>
            <person name="Glass J.I."/>
            <person name="Rusch D."/>
            <person name="Podicherti R."/>
            <person name="Tsui H.-C.T."/>
            <person name="Winkler M.E."/>
        </authorList>
    </citation>
    <scope>NUCLEOTIDE SEQUENCE</scope>
</reference>
<dbReference type="AlphaFoldDB" id="A0A382B9R6"/>
<evidence type="ECO:0000313" key="1">
    <source>
        <dbReference type="EMBL" id="SVB10508.1"/>
    </source>
</evidence>
<name>A0A382B9R6_9ZZZZ</name>
<accession>A0A382B9R6</accession>
<proteinExistence type="predicted"/>
<dbReference type="EMBL" id="UINC01028826">
    <property type="protein sequence ID" value="SVB10508.1"/>
    <property type="molecule type" value="Genomic_DNA"/>
</dbReference>
<protein>
    <submittedName>
        <fullName evidence="1">Uncharacterized protein</fullName>
    </submittedName>
</protein>
<gene>
    <name evidence="1" type="ORF">METZ01_LOCUS163362</name>
</gene>
<sequence length="47" mass="5642">MIIEIEYLLNNETNFNLLKGTELPKTHRRYKISTDIPKFYIRCAQLV</sequence>